<reference evidence="1" key="1">
    <citation type="journal article" date="2021" name="Nat. Commun.">
        <title>Genetic determinants of endophytism in the Arabidopsis root mycobiome.</title>
        <authorList>
            <person name="Mesny F."/>
            <person name="Miyauchi S."/>
            <person name="Thiergart T."/>
            <person name="Pickel B."/>
            <person name="Atanasova L."/>
            <person name="Karlsson M."/>
            <person name="Huettel B."/>
            <person name="Barry K.W."/>
            <person name="Haridas S."/>
            <person name="Chen C."/>
            <person name="Bauer D."/>
            <person name="Andreopoulos W."/>
            <person name="Pangilinan J."/>
            <person name="LaButti K."/>
            <person name="Riley R."/>
            <person name="Lipzen A."/>
            <person name="Clum A."/>
            <person name="Drula E."/>
            <person name="Henrissat B."/>
            <person name="Kohler A."/>
            <person name="Grigoriev I.V."/>
            <person name="Martin F.M."/>
            <person name="Hacquard S."/>
        </authorList>
    </citation>
    <scope>NUCLEOTIDE SEQUENCE</scope>
    <source>
        <strain evidence="1">MPI-CAGE-CH-0230</strain>
    </source>
</reference>
<dbReference type="Proteomes" id="UP000756346">
    <property type="component" value="Unassembled WGS sequence"/>
</dbReference>
<accession>A0A9P8Y1H5</accession>
<dbReference type="RefSeq" id="XP_046010266.1">
    <property type="nucleotide sequence ID" value="XM_046148336.1"/>
</dbReference>
<protein>
    <submittedName>
        <fullName evidence="1">Uncharacterized protein</fullName>
    </submittedName>
</protein>
<comment type="caution">
    <text evidence="1">The sequence shown here is derived from an EMBL/GenBank/DDBJ whole genome shotgun (WGS) entry which is preliminary data.</text>
</comment>
<dbReference type="AlphaFoldDB" id="A0A9P8Y1H5"/>
<gene>
    <name evidence="1" type="ORF">B0I36DRAFT_138848</name>
</gene>
<name>A0A9P8Y1H5_9PEZI</name>
<keyword evidence="2" id="KW-1185">Reference proteome</keyword>
<dbReference type="GeneID" id="70177882"/>
<sequence length="219" mass="24577">MIWPPPRKMASCASEASMMRNFVLRMAIHRFLVSGNSQTWVCCLQSPLSGCPCRAKPNVFEPWTPRHRKWAGRNNSPQSREESVLSGMCRSNTSGILQTRQRQAWPGAARMLGIRRELCSFETASIDICRERAGSQRSATPPDPGSIQGPWTSLVMGPRSLASGGLGGLGELQRKARRWLWEWRSPHRQFDIGDKQCEKTQAQRGAVKLVLPWSARHAP</sequence>
<evidence type="ECO:0000313" key="1">
    <source>
        <dbReference type="EMBL" id="KAH7027467.1"/>
    </source>
</evidence>
<organism evidence="1 2">
    <name type="scientific">Microdochium trichocladiopsis</name>
    <dbReference type="NCBI Taxonomy" id="1682393"/>
    <lineage>
        <taxon>Eukaryota</taxon>
        <taxon>Fungi</taxon>
        <taxon>Dikarya</taxon>
        <taxon>Ascomycota</taxon>
        <taxon>Pezizomycotina</taxon>
        <taxon>Sordariomycetes</taxon>
        <taxon>Xylariomycetidae</taxon>
        <taxon>Xylariales</taxon>
        <taxon>Microdochiaceae</taxon>
        <taxon>Microdochium</taxon>
    </lineage>
</organism>
<evidence type="ECO:0000313" key="2">
    <source>
        <dbReference type="Proteomes" id="UP000756346"/>
    </source>
</evidence>
<dbReference type="EMBL" id="JAGTJQ010000007">
    <property type="protein sequence ID" value="KAH7027467.1"/>
    <property type="molecule type" value="Genomic_DNA"/>
</dbReference>
<proteinExistence type="predicted"/>